<sequence>MTKQQTVLVTGGAGYIGSHTIVELIENGYNCVIVDNLCNSSYESVARLEVLCKTHIPFYHVDLCDREPMERIFKENKIDSVIHFAGLKAVGESTEIPLKYYHNNILGTLVLLEMMQRYDVEKLVFSSSATVYGDATRFPDMIPIPEECPVGPTNPYGQTKLAIEKILADLYNSEKETWKFAILRYFNPIGAHPSGLIGEDPLGIPNNLLPYMAQVATGRREKLNVFGNDYDTRDGTPIRDYIHVVDLAKGHIAALKYLDARQTGKGICREWNLGSGKGSTVFEVYRAFCDAVGEEIPYVVTGRRAGDVINLTAKPDRAKQELKWQTELDVATACKDNWKWATENPFGYQLKGVKADFSTHEEQYDARFITIGADSKFQATVANLGATLVDLKVDGESVVLGHNCEAGYLTPDTCYAGATVGRYANRIAHGKFQLDGEKYQLTINNGVNCNHGGPGSFHAKRFLGPLVQNPSKGIFTAEFMLIDEDKETEFPGSLEVHVFYKLNVLTKSLEIEYTGKVSGKATPINMTNHTYFNLNKLLGKGTIEGTELQVATKKSVEVDKDTIPTGKIIERDIATFDEKPTVLGEKTPEYDYSFVTEEHSKDIDTRSKKLQLVTKATNPESKVTLEVLTTEPSFHVYTGDWLCAGFAPREGFAVEPGRYVDAINQPSWKDSVILKPNETYGSKIVYRFS</sequence>
<proteinExistence type="inferred from homology"/>
<dbReference type="OrthoDB" id="9402762at2759"/>
<dbReference type="GO" id="GO:0033499">
    <property type="term" value="P:galactose catabolic process via UDP-galactose, Leloir pathway"/>
    <property type="evidence" value="ECO:0007669"/>
    <property type="project" value="EnsemblFungi"/>
</dbReference>
<dbReference type="eggNOG" id="KOG1371">
    <property type="taxonomic scope" value="Eukaryota"/>
</dbReference>
<dbReference type="GeneID" id="34528269"/>
<protein>
    <recommendedName>
        <fullName evidence="12">NAD-dependent epimerase/dehydratase domain-containing protein</fullName>
    </recommendedName>
</protein>
<keyword evidence="8" id="KW-0119">Carbohydrate metabolism</keyword>
<dbReference type="PANTHER" id="PTHR43725">
    <property type="entry name" value="UDP-GLUCOSE 4-EPIMERASE"/>
    <property type="match status" value="1"/>
</dbReference>
<dbReference type="CDD" id="cd05247">
    <property type="entry name" value="UDP_G4E_1_SDR_e"/>
    <property type="match status" value="1"/>
</dbReference>
<dbReference type="Gene3D" id="2.70.98.10">
    <property type="match status" value="1"/>
</dbReference>
<keyword evidence="14" id="KW-1185">Reference proteome</keyword>
<dbReference type="AlphaFoldDB" id="J7S3B6"/>
<dbReference type="SUPFAM" id="SSF51735">
    <property type="entry name" value="NAD(P)-binding Rossmann-fold domains"/>
    <property type="match status" value="1"/>
</dbReference>
<dbReference type="GO" id="GO:0030246">
    <property type="term" value="F:carbohydrate binding"/>
    <property type="evidence" value="ECO:0007669"/>
    <property type="project" value="InterPro"/>
</dbReference>
<dbReference type="GO" id="GO:0003978">
    <property type="term" value="F:UDP-glucose 4-epimerase activity"/>
    <property type="evidence" value="ECO:0007669"/>
    <property type="project" value="UniProtKB-EC"/>
</dbReference>
<dbReference type="STRING" id="1071383.J7S3B6"/>
<keyword evidence="6" id="KW-0299">Galactose metabolism</keyword>
<dbReference type="InterPro" id="IPR008183">
    <property type="entry name" value="Aldose_1/G6P_1-epimerase"/>
</dbReference>
<evidence type="ECO:0000256" key="1">
    <source>
        <dbReference type="ARBA" id="ARBA00000083"/>
    </source>
</evidence>
<comment type="similarity">
    <text evidence="11">In the C-terminal section; belongs to the aldose epimerase family.</text>
</comment>
<keyword evidence="5" id="KW-0520">NAD</keyword>
<gene>
    <name evidence="13" type="primary">KNAG0K01390</name>
    <name evidence="13" type="ordered locus">KNAG_0K01390</name>
</gene>
<evidence type="ECO:0000259" key="12">
    <source>
        <dbReference type="Pfam" id="PF01370"/>
    </source>
</evidence>
<dbReference type="InterPro" id="IPR005886">
    <property type="entry name" value="UDP_G4E"/>
</dbReference>
<dbReference type="HOGENOM" id="CLU_007383_22_0_1"/>
<evidence type="ECO:0000256" key="3">
    <source>
        <dbReference type="ARBA" id="ARBA00004947"/>
    </source>
</evidence>
<evidence type="ECO:0000256" key="5">
    <source>
        <dbReference type="ARBA" id="ARBA00023027"/>
    </source>
</evidence>
<accession>J7S3B6</accession>
<comment type="similarity">
    <text evidence="10">In the N-terminal section; belongs to the NAD(P)-dependent epimerase/dehydratase family.</text>
</comment>
<reference evidence="13 14" key="1">
    <citation type="journal article" date="2011" name="Proc. Natl. Acad. Sci. U.S.A.">
        <title>Evolutionary erosion of yeast sex chromosomes by mating-type switching accidents.</title>
        <authorList>
            <person name="Gordon J.L."/>
            <person name="Armisen D."/>
            <person name="Proux-Wera E."/>
            <person name="Oheigeartaigh S.S."/>
            <person name="Byrne K.P."/>
            <person name="Wolfe K.H."/>
        </authorList>
    </citation>
    <scope>NUCLEOTIDE SEQUENCE [LARGE SCALE GENOMIC DNA]</scope>
    <source>
        <strain evidence="14">ATCC MYA-139 / BCRC 22969 / CBS 8797 / CCRC 22969 / KCTC 17520 / NBRC 10181 / NCYC 3082</strain>
    </source>
</reference>
<dbReference type="KEGG" id="kng:KNAG_0K01390"/>
<feature type="domain" description="NAD-dependent epimerase/dehydratase" evidence="12">
    <location>
        <begin position="7"/>
        <end position="265"/>
    </location>
</feature>
<comment type="cofactor">
    <cofactor evidence="2">
        <name>NAD(+)</name>
        <dbReference type="ChEBI" id="CHEBI:57540"/>
    </cofactor>
</comment>
<evidence type="ECO:0000256" key="10">
    <source>
        <dbReference type="ARBA" id="ARBA00037955"/>
    </source>
</evidence>
<evidence type="ECO:0000256" key="2">
    <source>
        <dbReference type="ARBA" id="ARBA00001911"/>
    </source>
</evidence>
<dbReference type="SUPFAM" id="SSF74650">
    <property type="entry name" value="Galactose mutarotase-like"/>
    <property type="match status" value="1"/>
</dbReference>
<evidence type="ECO:0000256" key="4">
    <source>
        <dbReference type="ARBA" id="ARBA00005028"/>
    </source>
</evidence>
<dbReference type="EMBL" id="HE978324">
    <property type="protein sequence ID" value="CCK72502.1"/>
    <property type="molecule type" value="Genomic_DNA"/>
</dbReference>
<evidence type="ECO:0000256" key="8">
    <source>
        <dbReference type="ARBA" id="ARBA00023277"/>
    </source>
</evidence>
<dbReference type="Pfam" id="PF01370">
    <property type="entry name" value="Epimerase"/>
    <property type="match status" value="1"/>
</dbReference>
<evidence type="ECO:0000256" key="7">
    <source>
        <dbReference type="ARBA" id="ARBA00023235"/>
    </source>
</evidence>
<dbReference type="PANTHER" id="PTHR43725:SF47">
    <property type="entry name" value="UDP-GLUCOSE 4-EPIMERASE"/>
    <property type="match status" value="1"/>
</dbReference>
<comment type="pathway">
    <text evidence="3">Carbohydrate metabolism; galactose metabolism.</text>
</comment>
<dbReference type="GO" id="GO:0005829">
    <property type="term" value="C:cytosol"/>
    <property type="evidence" value="ECO:0007669"/>
    <property type="project" value="EnsemblFungi"/>
</dbReference>
<keyword evidence="7" id="KW-0413">Isomerase</keyword>
<name>J7S3B6_HUIN7</name>
<organism evidence="13 14">
    <name type="scientific">Huiozyma naganishii (strain ATCC MYA-139 / BCRC 22969 / CBS 8797 / KCTC 17520 / NBRC 10181 / NCYC 3082 / Yp74L-3)</name>
    <name type="common">Yeast</name>
    <name type="synonym">Kazachstania naganishii</name>
    <dbReference type="NCBI Taxonomy" id="1071383"/>
    <lineage>
        <taxon>Eukaryota</taxon>
        <taxon>Fungi</taxon>
        <taxon>Dikarya</taxon>
        <taxon>Ascomycota</taxon>
        <taxon>Saccharomycotina</taxon>
        <taxon>Saccharomycetes</taxon>
        <taxon>Saccharomycetales</taxon>
        <taxon>Saccharomycetaceae</taxon>
        <taxon>Huiozyma</taxon>
    </lineage>
</organism>
<dbReference type="InterPro" id="IPR011013">
    <property type="entry name" value="Gal_mutarotase_sf_dom"/>
</dbReference>
<comment type="pathway">
    <text evidence="4">Carbohydrate metabolism; hexose metabolism.</text>
</comment>
<evidence type="ECO:0000256" key="9">
    <source>
        <dbReference type="ARBA" id="ARBA00037676"/>
    </source>
</evidence>
<evidence type="ECO:0000313" key="13">
    <source>
        <dbReference type="EMBL" id="CCK72502.1"/>
    </source>
</evidence>
<dbReference type="Gene3D" id="3.90.25.10">
    <property type="entry name" value="UDP-galactose 4-epimerase, domain 1"/>
    <property type="match status" value="1"/>
</dbReference>
<dbReference type="OMA" id="KGLYREW"/>
<dbReference type="RefSeq" id="XP_022466747.1">
    <property type="nucleotide sequence ID" value="XM_022610453.1"/>
</dbReference>
<evidence type="ECO:0000256" key="6">
    <source>
        <dbReference type="ARBA" id="ARBA00023144"/>
    </source>
</evidence>
<comment type="function">
    <text evidence="9">Mutarotase converts alpha-aldose to the beta-anomer. It is active on D-glucose, L-arabinose, D-xylose, D-galactose, maltose and lactose.</text>
</comment>
<evidence type="ECO:0000313" key="14">
    <source>
        <dbReference type="Proteomes" id="UP000006310"/>
    </source>
</evidence>
<dbReference type="CDD" id="cd09019">
    <property type="entry name" value="galactose_mutarotase_like"/>
    <property type="match status" value="1"/>
</dbReference>
<dbReference type="InterPro" id="IPR036291">
    <property type="entry name" value="NAD(P)-bd_dom_sf"/>
</dbReference>
<dbReference type="InterPro" id="IPR047215">
    <property type="entry name" value="Galactose_mutarotase-like"/>
</dbReference>
<dbReference type="InterPro" id="IPR014718">
    <property type="entry name" value="GH-type_carb-bd"/>
</dbReference>
<dbReference type="Proteomes" id="UP000006310">
    <property type="component" value="Chromosome 11"/>
</dbReference>
<dbReference type="Gene3D" id="3.40.50.720">
    <property type="entry name" value="NAD(P)-binding Rossmann-like Domain"/>
    <property type="match status" value="1"/>
</dbReference>
<dbReference type="InterPro" id="IPR018052">
    <property type="entry name" value="Ald1_epimerase_CS"/>
</dbReference>
<dbReference type="GO" id="GO:0004034">
    <property type="term" value="F:aldose 1-epimerase activity"/>
    <property type="evidence" value="ECO:0007669"/>
    <property type="project" value="EnsemblFungi"/>
</dbReference>
<dbReference type="Pfam" id="PF01263">
    <property type="entry name" value="Aldose_epim"/>
    <property type="match status" value="1"/>
</dbReference>
<dbReference type="NCBIfam" id="TIGR01179">
    <property type="entry name" value="galE"/>
    <property type="match status" value="1"/>
</dbReference>
<evidence type="ECO:0000256" key="11">
    <source>
        <dbReference type="ARBA" id="ARBA00038238"/>
    </source>
</evidence>
<dbReference type="NCBIfam" id="NF007956">
    <property type="entry name" value="PRK10675.1"/>
    <property type="match status" value="1"/>
</dbReference>
<dbReference type="InterPro" id="IPR001509">
    <property type="entry name" value="Epimerase_deHydtase"/>
</dbReference>
<dbReference type="PROSITE" id="PS00545">
    <property type="entry name" value="ALDOSE_1_EPIMERASE"/>
    <property type="match status" value="1"/>
</dbReference>
<reference evidence="14" key="2">
    <citation type="submission" date="2012-08" db="EMBL/GenBank/DDBJ databases">
        <title>Genome sequence of Kazachstania naganishii.</title>
        <authorList>
            <person name="Gordon J.L."/>
            <person name="Armisen D."/>
            <person name="Proux-Wera E."/>
            <person name="OhEigeartaigh S.S."/>
            <person name="Byrne K.P."/>
            <person name="Wolfe K.H."/>
        </authorList>
    </citation>
    <scope>NUCLEOTIDE SEQUENCE [LARGE SCALE GENOMIC DNA]</scope>
    <source>
        <strain evidence="14">ATCC MYA-139 / BCRC 22969 / CBS 8797 / CCRC 22969 / KCTC 17520 / NBRC 10181 / NCYC 3082</strain>
    </source>
</reference>
<comment type="catalytic activity">
    <reaction evidence="1">
        <text>UDP-alpha-D-glucose = UDP-alpha-D-galactose</text>
        <dbReference type="Rhea" id="RHEA:22168"/>
        <dbReference type="ChEBI" id="CHEBI:58885"/>
        <dbReference type="ChEBI" id="CHEBI:66914"/>
        <dbReference type="EC" id="5.1.3.2"/>
    </reaction>
</comment>